<dbReference type="PANTHER" id="PTHR45708:SF49">
    <property type="entry name" value="ENDOCHITINASE"/>
    <property type="match status" value="1"/>
</dbReference>
<keyword evidence="3" id="KW-0119">Carbohydrate metabolism</keyword>
<dbReference type="SUPFAM" id="SSF51445">
    <property type="entry name" value="(Trans)glycosidases"/>
    <property type="match status" value="1"/>
</dbReference>
<dbReference type="InterPro" id="IPR036573">
    <property type="entry name" value="CBM_sf_5/12"/>
</dbReference>
<protein>
    <recommendedName>
        <fullName evidence="1">chitinase</fullName>
        <ecNumber evidence="1">3.2.1.14</ecNumber>
    </recommendedName>
</protein>
<dbReference type="OrthoDB" id="315328at2"/>
<dbReference type="GO" id="GO:0005576">
    <property type="term" value="C:extracellular region"/>
    <property type="evidence" value="ECO:0007669"/>
    <property type="project" value="InterPro"/>
</dbReference>
<dbReference type="STRING" id="1616788.AR543_05720"/>
<dbReference type="InterPro" id="IPR001223">
    <property type="entry name" value="Glyco_hydro18_cat"/>
</dbReference>
<keyword evidence="8" id="KW-0732">Signal</keyword>
<dbReference type="GO" id="GO:0030246">
    <property type="term" value="F:carbohydrate binding"/>
    <property type="evidence" value="ECO:0007669"/>
    <property type="project" value="InterPro"/>
</dbReference>
<dbReference type="InterPro" id="IPR003610">
    <property type="entry name" value="CBM5/12"/>
</dbReference>
<dbReference type="InterPro" id="IPR050542">
    <property type="entry name" value="Glycosyl_Hydrlase18_Chitinase"/>
</dbReference>
<evidence type="ECO:0000256" key="2">
    <source>
        <dbReference type="ARBA" id="ARBA00022801"/>
    </source>
</evidence>
<dbReference type="GO" id="GO:0008061">
    <property type="term" value="F:chitin binding"/>
    <property type="evidence" value="ECO:0007669"/>
    <property type="project" value="InterPro"/>
</dbReference>
<feature type="domain" description="GH18" evidence="9">
    <location>
        <begin position="47"/>
        <end position="352"/>
    </location>
</feature>
<dbReference type="KEGG" id="pbv:AR543_05720"/>
<evidence type="ECO:0000256" key="4">
    <source>
        <dbReference type="ARBA" id="ARBA00023295"/>
    </source>
</evidence>
<dbReference type="PROSITE" id="PS51910">
    <property type="entry name" value="GH18_2"/>
    <property type="match status" value="1"/>
</dbReference>
<dbReference type="AlphaFoldDB" id="A0A172ZE68"/>
<sequence length="415" mass="44643">MTVIRTRKLGKWLLAGVMTCSMLGMAAPSGYAAEDSAAAMPSIAGKKVMVGYWQNWSSSKGDGYARGSSRTIQLSESPAAYNVVTVAFMTGSGIPTFKPEGISDAAFRQQVGTLNARGTAVILSLGGADAHIQLSAGQEQAFANEIIRLVDVYGFDGLDIDLEQNAIKAGANTTVIPGALKIVKDHYKAQGKTFLITMAPEFPYLKPGGAYEPYLTSLAGYYDFIAPQLYNQAGDGLWVDEVNKWVSQNSDADKYNFLYYMSDSFIHGTRGFLQIPANKLVLGLPANADAAGNGEVKDPQVVYRVFADLAAKGQQLKGVMTWSVNWDLGSNAAGVPYNQKFSQSYNNLIYGNATTPTNPTNPQPNPQPEQPVATAWSASAIYVGGDTVSYNGKTYKAKWWTTGETPGQAEVWQLV</sequence>
<evidence type="ECO:0000256" key="8">
    <source>
        <dbReference type="SAM" id="SignalP"/>
    </source>
</evidence>
<dbReference type="Pfam" id="PF02839">
    <property type="entry name" value="CBM_5_12"/>
    <property type="match status" value="1"/>
</dbReference>
<dbReference type="EC" id="3.2.1.14" evidence="1"/>
<dbReference type="PROSITE" id="PS01095">
    <property type="entry name" value="GH18_1"/>
    <property type="match status" value="1"/>
</dbReference>
<evidence type="ECO:0000256" key="1">
    <source>
        <dbReference type="ARBA" id="ARBA00012729"/>
    </source>
</evidence>
<comment type="similarity">
    <text evidence="7">Belongs to the glycosyl hydrolase 18 family.</text>
</comment>
<dbReference type="SMART" id="SM00495">
    <property type="entry name" value="ChtBD3"/>
    <property type="match status" value="1"/>
</dbReference>
<evidence type="ECO:0000256" key="5">
    <source>
        <dbReference type="ARBA" id="ARBA00023326"/>
    </source>
</evidence>
<dbReference type="SUPFAM" id="SSF51055">
    <property type="entry name" value="Carbohydrate binding domain"/>
    <property type="match status" value="1"/>
</dbReference>
<evidence type="ECO:0000256" key="3">
    <source>
        <dbReference type="ARBA" id="ARBA00023277"/>
    </source>
</evidence>
<dbReference type="InterPro" id="IPR001579">
    <property type="entry name" value="Glyco_hydro_18_chit_AS"/>
</dbReference>
<proteinExistence type="inferred from homology"/>
<gene>
    <name evidence="10" type="ORF">AR543_05720</name>
</gene>
<feature type="chain" id="PRO_5039624971" description="chitinase" evidence="8">
    <location>
        <begin position="27"/>
        <end position="415"/>
    </location>
</feature>
<dbReference type="Pfam" id="PF00704">
    <property type="entry name" value="Glyco_hydro_18"/>
    <property type="match status" value="1"/>
</dbReference>
<evidence type="ECO:0000259" key="9">
    <source>
        <dbReference type="PROSITE" id="PS51910"/>
    </source>
</evidence>
<reference evidence="11" key="1">
    <citation type="submission" date="2015-10" db="EMBL/GenBank/DDBJ databases">
        <title>Genome of Paenibacillus bovis sp. nov.</title>
        <authorList>
            <person name="Wu Z."/>
            <person name="Gao C."/>
            <person name="Liu Z."/>
            <person name="Zheng H."/>
        </authorList>
    </citation>
    <scope>NUCLEOTIDE SEQUENCE [LARGE SCALE GENOMIC DNA]</scope>
    <source>
        <strain evidence="11">BD3526</strain>
    </source>
</reference>
<dbReference type="Proteomes" id="UP000078148">
    <property type="component" value="Chromosome"/>
</dbReference>
<name>A0A172ZE68_9BACL</name>
<dbReference type="InterPro" id="IPR011583">
    <property type="entry name" value="Chitinase_II/V-like_cat"/>
</dbReference>
<dbReference type="GO" id="GO:0008843">
    <property type="term" value="F:endochitinase activity"/>
    <property type="evidence" value="ECO:0007669"/>
    <property type="project" value="UniProtKB-EC"/>
</dbReference>
<evidence type="ECO:0000256" key="7">
    <source>
        <dbReference type="RuleBase" id="RU004453"/>
    </source>
</evidence>
<dbReference type="SMART" id="SM00636">
    <property type="entry name" value="Glyco_18"/>
    <property type="match status" value="1"/>
</dbReference>
<keyword evidence="5" id="KW-0624">Polysaccharide degradation</keyword>
<dbReference type="Gene3D" id="2.10.10.20">
    <property type="entry name" value="Carbohydrate-binding module superfamily 5/12"/>
    <property type="match status" value="1"/>
</dbReference>
<dbReference type="InterPro" id="IPR017853">
    <property type="entry name" value="GH"/>
</dbReference>
<dbReference type="CDD" id="cd12215">
    <property type="entry name" value="ChiC_BD"/>
    <property type="match status" value="1"/>
</dbReference>
<dbReference type="Gene3D" id="3.20.20.80">
    <property type="entry name" value="Glycosidases"/>
    <property type="match status" value="1"/>
</dbReference>
<feature type="signal peptide" evidence="8">
    <location>
        <begin position="1"/>
        <end position="26"/>
    </location>
</feature>
<keyword evidence="4 6" id="KW-0326">Glycosidase</keyword>
<evidence type="ECO:0000313" key="10">
    <source>
        <dbReference type="EMBL" id="ANF95557.1"/>
    </source>
</evidence>
<keyword evidence="2 6" id="KW-0378">Hydrolase</keyword>
<keyword evidence="11" id="KW-1185">Reference proteome</keyword>
<dbReference type="GO" id="GO:0000272">
    <property type="term" value="P:polysaccharide catabolic process"/>
    <property type="evidence" value="ECO:0007669"/>
    <property type="project" value="UniProtKB-KW"/>
</dbReference>
<dbReference type="EMBL" id="CP013023">
    <property type="protein sequence ID" value="ANF95557.1"/>
    <property type="molecule type" value="Genomic_DNA"/>
</dbReference>
<evidence type="ECO:0000256" key="6">
    <source>
        <dbReference type="RuleBase" id="RU000489"/>
    </source>
</evidence>
<accession>A0A172ZE68</accession>
<evidence type="ECO:0000313" key="11">
    <source>
        <dbReference type="Proteomes" id="UP000078148"/>
    </source>
</evidence>
<dbReference type="PANTHER" id="PTHR45708">
    <property type="entry name" value="ENDOCHITINASE"/>
    <property type="match status" value="1"/>
</dbReference>
<reference evidence="10 11" key="2">
    <citation type="journal article" date="2016" name="Int. J. Syst. Evol. Microbiol.">
        <title>Paenibacillus bovis sp. nov., isolated from raw yak (Bos grunniens) milk.</title>
        <authorList>
            <person name="Gao C."/>
            <person name="Han J."/>
            <person name="Liu Z."/>
            <person name="Xu X."/>
            <person name="Hang F."/>
            <person name="Wu Z."/>
        </authorList>
    </citation>
    <scope>NUCLEOTIDE SEQUENCE [LARGE SCALE GENOMIC DNA]</scope>
    <source>
        <strain evidence="10 11">BD3526</strain>
    </source>
</reference>
<organism evidence="10 11">
    <name type="scientific">Paenibacillus bovis</name>
    <dbReference type="NCBI Taxonomy" id="1616788"/>
    <lineage>
        <taxon>Bacteria</taxon>
        <taxon>Bacillati</taxon>
        <taxon>Bacillota</taxon>
        <taxon>Bacilli</taxon>
        <taxon>Bacillales</taxon>
        <taxon>Paenibacillaceae</taxon>
        <taxon>Paenibacillus</taxon>
    </lineage>
</organism>